<keyword evidence="4" id="KW-1185">Reference proteome</keyword>
<feature type="signal peptide" evidence="2">
    <location>
        <begin position="1"/>
        <end position="26"/>
    </location>
</feature>
<evidence type="ECO:0000313" key="4">
    <source>
        <dbReference type="Proteomes" id="UP001195914"/>
    </source>
</evidence>
<name>A0AAD9G6Z4_BABDI</name>
<accession>A0AAD9G6Z4</accession>
<dbReference type="Proteomes" id="UP001195914">
    <property type="component" value="Unassembled WGS sequence"/>
</dbReference>
<feature type="region of interest" description="Disordered" evidence="1">
    <location>
        <begin position="280"/>
        <end position="300"/>
    </location>
</feature>
<dbReference type="AlphaFoldDB" id="A0AAD9G6Z4"/>
<reference evidence="3" key="1">
    <citation type="journal article" date="2014" name="Nucleic Acids Res.">
        <title>The evolutionary dynamics of variant antigen genes in Babesia reveal a history of genomic innovation underlying host-parasite interaction.</title>
        <authorList>
            <person name="Jackson A.P."/>
            <person name="Otto T.D."/>
            <person name="Darby A."/>
            <person name="Ramaprasad A."/>
            <person name="Xia D."/>
            <person name="Echaide I.E."/>
            <person name="Farber M."/>
            <person name="Gahlot S."/>
            <person name="Gamble J."/>
            <person name="Gupta D."/>
            <person name="Gupta Y."/>
            <person name="Jackson L."/>
            <person name="Malandrin L."/>
            <person name="Malas T.B."/>
            <person name="Moussa E."/>
            <person name="Nair M."/>
            <person name="Reid A.J."/>
            <person name="Sanders M."/>
            <person name="Sharma J."/>
            <person name="Tracey A."/>
            <person name="Quail M.A."/>
            <person name="Weir W."/>
            <person name="Wastling J.M."/>
            <person name="Hall N."/>
            <person name="Willadsen P."/>
            <person name="Lingelbach K."/>
            <person name="Shiels B."/>
            <person name="Tait A."/>
            <person name="Berriman M."/>
            <person name="Allred D.R."/>
            <person name="Pain A."/>
        </authorList>
    </citation>
    <scope>NUCLEOTIDE SEQUENCE</scope>
    <source>
        <strain evidence="3">1802A</strain>
    </source>
</reference>
<evidence type="ECO:0000256" key="1">
    <source>
        <dbReference type="SAM" id="MobiDB-lite"/>
    </source>
</evidence>
<sequence length="300" mass="33727">MKLVGILRVSVSCLLAIGLHGQYASGAFLSGILSFKKSSTANIAESSGNLKESTVESSSEPSVPVPVSGLVFQRPSWDYSHLASAFIFLEEFCRDVISKKFKEQVTNRVLYRDIKAVCRGCVLRLNFLSHYFVPTYGPGAVAGRKEIPKNFYKNVLKPEEFEVYVRWLAENIPEIKGSFKKMLAESLKYPSEQLKKDTTVGPLKYGFVFTGVRWNAVLPQWTNIDDDSALTLLVTLDKLRYFIRRALRSSGEELPVESRAVYNHEEPSVNSQAEIFMQFENAHNEDSSAPNDSDFEAQES</sequence>
<protein>
    <submittedName>
        <fullName evidence="3">Secreted antigen 1</fullName>
    </submittedName>
</protein>
<comment type="caution">
    <text evidence="3">The sequence shown here is derived from an EMBL/GenBank/DDBJ whole genome shotgun (WGS) entry which is preliminary data.</text>
</comment>
<gene>
    <name evidence="3" type="ORF">X943_001618</name>
</gene>
<proteinExistence type="predicted"/>
<evidence type="ECO:0000313" key="3">
    <source>
        <dbReference type="EMBL" id="KAK1932966.1"/>
    </source>
</evidence>
<evidence type="ECO:0000256" key="2">
    <source>
        <dbReference type="SAM" id="SignalP"/>
    </source>
</evidence>
<reference evidence="3" key="2">
    <citation type="submission" date="2021-05" db="EMBL/GenBank/DDBJ databases">
        <authorList>
            <person name="Pain A."/>
        </authorList>
    </citation>
    <scope>NUCLEOTIDE SEQUENCE</scope>
    <source>
        <strain evidence="3">1802A</strain>
    </source>
</reference>
<keyword evidence="2" id="KW-0732">Signal</keyword>
<organism evidence="3 4">
    <name type="scientific">Babesia divergens</name>
    <dbReference type="NCBI Taxonomy" id="32595"/>
    <lineage>
        <taxon>Eukaryota</taxon>
        <taxon>Sar</taxon>
        <taxon>Alveolata</taxon>
        <taxon>Apicomplexa</taxon>
        <taxon>Aconoidasida</taxon>
        <taxon>Piroplasmida</taxon>
        <taxon>Babesiidae</taxon>
        <taxon>Babesia</taxon>
    </lineage>
</organism>
<feature type="chain" id="PRO_5042148431" evidence="2">
    <location>
        <begin position="27"/>
        <end position="300"/>
    </location>
</feature>
<dbReference type="EMBL" id="JAHBMH010000073">
    <property type="protein sequence ID" value="KAK1932966.1"/>
    <property type="molecule type" value="Genomic_DNA"/>
</dbReference>